<reference evidence="1 2" key="1">
    <citation type="submission" date="2018-06" db="EMBL/GenBank/DDBJ databases">
        <title>Genomic Encyclopedia of Type Strains, Phase IV (KMG-IV): sequencing the most valuable type-strain genomes for metagenomic binning, comparative biology and taxonomic classification.</title>
        <authorList>
            <person name="Goeker M."/>
        </authorList>
    </citation>
    <scope>NUCLEOTIDE SEQUENCE [LARGE SCALE GENOMIC DNA]</scope>
    <source>
        <strain evidence="1 2">DSM 26720</strain>
    </source>
</reference>
<keyword evidence="2" id="KW-1185">Reference proteome</keyword>
<accession>A0A364JRQ7</accession>
<evidence type="ECO:0000313" key="1">
    <source>
        <dbReference type="EMBL" id="RAK24777.1"/>
    </source>
</evidence>
<gene>
    <name evidence="1" type="ORF">C7374_1264</name>
</gene>
<comment type="caution">
    <text evidence="1">The sequence shown here is derived from an EMBL/GenBank/DDBJ whole genome shotgun (WGS) entry which is preliminary data.</text>
</comment>
<proteinExistence type="predicted"/>
<sequence length="84" mass="9662">MMNYNHQYLHGAAVSPSTMFTPVKDHRDAGLGFTHEIGDHVEISTVIFGRLLNWVDRTDNCPEWTFGIRALIRNLQSRHLLDRA</sequence>
<dbReference type="AlphaFoldDB" id="A0A364JRQ7"/>
<name>A0A364JRQ7_9HYPH</name>
<dbReference type="Proteomes" id="UP000249453">
    <property type="component" value="Unassembled WGS sequence"/>
</dbReference>
<protein>
    <submittedName>
        <fullName evidence="1">Uncharacterized protein</fullName>
    </submittedName>
</protein>
<dbReference type="EMBL" id="QLMK01000026">
    <property type="protein sequence ID" value="RAK24777.1"/>
    <property type="molecule type" value="Genomic_DNA"/>
</dbReference>
<organism evidence="1 2">
    <name type="scientific">Falsochrobactrum ovis</name>
    <dbReference type="NCBI Taxonomy" id="1293442"/>
    <lineage>
        <taxon>Bacteria</taxon>
        <taxon>Pseudomonadati</taxon>
        <taxon>Pseudomonadota</taxon>
        <taxon>Alphaproteobacteria</taxon>
        <taxon>Hyphomicrobiales</taxon>
        <taxon>Brucellaceae</taxon>
        <taxon>Falsochrobactrum</taxon>
    </lineage>
</organism>
<evidence type="ECO:0000313" key="2">
    <source>
        <dbReference type="Proteomes" id="UP000249453"/>
    </source>
</evidence>